<gene>
    <name evidence="1" type="ORF">BDR25DRAFT_88627</name>
</gene>
<protein>
    <submittedName>
        <fullName evidence="1">Uncharacterized protein</fullName>
    </submittedName>
</protein>
<evidence type="ECO:0000313" key="2">
    <source>
        <dbReference type="Proteomes" id="UP000799755"/>
    </source>
</evidence>
<comment type="caution">
    <text evidence="1">The sequence shown here is derived from an EMBL/GenBank/DDBJ whole genome shotgun (WGS) entry which is preliminary data.</text>
</comment>
<dbReference type="Proteomes" id="UP000799755">
    <property type="component" value="Unassembled WGS sequence"/>
</dbReference>
<dbReference type="EMBL" id="MU003495">
    <property type="protein sequence ID" value="KAF2475775.1"/>
    <property type="molecule type" value="Genomic_DNA"/>
</dbReference>
<sequence>MDDNVDIPEDSLQHVEALLSRHPPQVIQRMFQQVMDSRRNSTASSLSSLTSFSSLASSNASMRSRLSFVSTLSTASSELAPSIASSSSSRSRGRRPEPRSYPSGLDPTRPVPAVLTPLSDESSPMESSLEIAITPTDEDVSSISSPFPSERNHGHSGDSFMFCTYCADLQILKTFKAKSDWKKHEMRMHETGEDWPCIVNGCGRIFDRQKDFVKHHQRYHSGRPLPSLTDIKIQLLPRKVFSCGFDRCKEVSIGWDERCDHVAKHMKNGWTFEQWKYTNVIRNLIRQEATHDTWKDLCLMLDERLRETRSQISWCVDNTRILRQKLECCDLRPSREDVLITALSLRSDIPIEASHITLPPGFVTPSRDSVPNFNRLTREQCMQILIGRPNTSLSRTRLAAVNAALLQASHANMSQPPLPSSSHVGSSASSFSEPAMTDTSGRRISYMDLDPADFLDLTQPEIPPLPSDLESHMANASENSHHDPGFADPGRPTTNPLGFFNYFDSAPAFEESPYYDRPSLGQRIAGPLRRVRSNLSSRRSSPHRQPSPHGNEMEPDFMIQQPHPTPIRQDQLHLFTSQS</sequence>
<evidence type="ECO:0000313" key="1">
    <source>
        <dbReference type="EMBL" id="KAF2475775.1"/>
    </source>
</evidence>
<name>A0ACB6RBQ8_9PLEO</name>
<keyword evidence="2" id="KW-1185">Reference proteome</keyword>
<proteinExistence type="predicted"/>
<organism evidence="1 2">
    <name type="scientific">Lindgomyces ingoldianus</name>
    <dbReference type="NCBI Taxonomy" id="673940"/>
    <lineage>
        <taxon>Eukaryota</taxon>
        <taxon>Fungi</taxon>
        <taxon>Dikarya</taxon>
        <taxon>Ascomycota</taxon>
        <taxon>Pezizomycotina</taxon>
        <taxon>Dothideomycetes</taxon>
        <taxon>Pleosporomycetidae</taxon>
        <taxon>Pleosporales</taxon>
        <taxon>Lindgomycetaceae</taxon>
        <taxon>Lindgomyces</taxon>
    </lineage>
</organism>
<reference evidence="1" key="1">
    <citation type="journal article" date="2020" name="Stud. Mycol.">
        <title>101 Dothideomycetes genomes: a test case for predicting lifestyles and emergence of pathogens.</title>
        <authorList>
            <person name="Haridas S."/>
            <person name="Albert R."/>
            <person name="Binder M."/>
            <person name="Bloem J."/>
            <person name="Labutti K."/>
            <person name="Salamov A."/>
            <person name="Andreopoulos B."/>
            <person name="Baker S."/>
            <person name="Barry K."/>
            <person name="Bills G."/>
            <person name="Bluhm B."/>
            <person name="Cannon C."/>
            <person name="Castanera R."/>
            <person name="Culley D."/>
            <person name="Daum C."/>
            <person name="Ezra D."/>
            <person name="Gonzalez J."/>
            <person name="Henrissat B."/>
            <person name="Kuo A."/>
            <person name="Liang C."/>
            <person name="Lipzen A."/>
            <person name="Lutzoni F."/>
            <person name="Magnuson J."/>
            <person name="Mondo S."/>
            <person name="Nolan M."/>
            <person name="Ohm R."/>
            <person name="Pangilinan J."/>
            <person name="Park H.-J."/>
            <person name="Ramirez L."/>
            <person name="Alfaro M."/>
            <person name="Sun H."/>
            <person name="Tritt A."/>
            <person name="Yoshinaga Y."/>
            <person name="Zwiers L.-H."/>
            <person name="Turgeon B."/>
            <person name="Goodwin S."/>
            <person name="Spatafora J."/>
            <person name="Crous P."/>
            <person name="Grigoriev I."/>
        </authorList>
    </citation>
    <scope>NUCLEOTIDE SEQUENCE</scope>
    <source>
        <strain evidence="1">ATCC 200398</strain>
    </source>
</reference>
<accession>A0ACB6RBQ8</accession>